<dbReference type="InterPro" id="IPR023213">
    <property type="entry name" value="CAT-like_dom_sf"/>
</dbReference>
<feature type="region of interest" description="Disordered" evidence="1">
    <location>
        <begin position="419"/>
        <end position="452"/>
    </location>
</feature>
<dbReference type="Gene3D" id="3.30.559.30">
    <property type="entry name" value="Nonribosomal peptide synthetase, condensation domain"/>
    <property type="match status" value="1"/>
</dbReference>
<gene>
    <name evidence="2" type="ORF">HGRIS_008228</name>
</gene>
<dbReference type="Gene3D" id="3.30.559.10">
    <property type="entry name" value="Chloramphenicol acetyltransferase-like domain"/>
    <property type="match status" value="1"/>
</dbReference>
<feature type="compositionally biased region" description="Basic and acidic residues" evidence="1">
    <location>
        <begin position="419"/>
        <end position="433"/>
    </location>
</feature>
<accession>A0ABR3J7C1</accession>
<reference evidence="3" key="1">
    <citation type="submission" date="2024-06" db="EMBL/GenBank/DDBJ databases">
        <title>Multi-omics analyses provide insights into the biosynthesis of the anticancer antibiotic pleurotin in Hohenbuehelia grisea.</title>
        <authorList>
            <person name="Weaver J.A."/>
            <person name="Alberti F."/>
        </authorList>
    </citation>
    <scope>NUCLEOTIDE SEQUENCE [LARGE SCALE GENOMIC DNA]</scope>
    <source>
        <strain evidence="3">T-177</strain>
    </source>
</reference>
<sequence>MALTQVSSMTTTANTLADAMEHTLALNSTSTVPPSKTMRFERKLGNSELSYYLPSRENGVNDMYLHISFRAPTRCVRGRRPELVWAILRLRHPLLASNIVMNDYDDVRFVYTTHQSPEAALLDAQASLRYGSQTKDELLESYLNGPRTLSDKQLSCLFLSSPDFTQNGLPDASEASTDAIHECEYAMCTTHFLGDGMALHQFSNDFFGLLGGDKSDSELRILLDEEWQKRWADVNPQTQVLPSCMEDCLPPSSGSKFQHVAEKVDFIRNQEKQIGGHSFPRRSGKPCRTTVSLVPIEADRTGKILKLCKANGVSISAAMFAICNLAWAKIAKDKKELPMMMYSALNMRPYLIPNQTLYNSYWFLAVGYFNIILPSFLPGSCDENKIFWHRARAAKEQSTRAAKSRMIVPRARQMAHERGVRAKAWGKEDDEKAAGTWKAPPPAPPKPADASKAPSTALVGLSLLGNLDGIYKHATFPDLQLHLLTTGTRQRPGGMLLYSYTFAGKLWVNFGYDENGFDKEVIDEFWGNVLTGVDTFLSSPQLTSRI</sequence>
<dbReference type="EMBL" id="JASNQZ010000011">
    <property type="protein sequence ID" value="KAL0951545.1"/>
    <property type="molecule type" value="Genomic_DNA"/>
</dbReference>
<dbReference type="InterPro" id="IPR052058">
    <property type="entry name" value="Alcohol_O-acetyltransferase"/>
</dbReference>
<evidence type="ECO:0000313" key="2">
    <source>
        <dbReference type="EMBL" id="KAL0951545.1"/>
    </source>
</evidence>
<protein>
    <submittedName>
        <fullName evidence="2">Uncharacterized protein</fullName>
    </submittedName>
</protein>
<organism evidence="2 3">
    <name type="scientific">Hohenbuehelia grisea</name>
    <dbReference type="NCBI Taxonomy" id="104357"/>
    <lineage>
        <taxon>Eukaryota</taxon>
        <taxon>Fungi</taxon>
        <taxon>Dikarya</taxon>
        <taxon>Basidiomycota</taxon>
        <taxon>Agaricomycotina</taxon>
        <taxon>Agaricomycetes</taxon>
        <taxon>Agaricomycetidae</taxon>
        <taxon>Agaricales</taxon>
        <taxon>Pleurotineae</taxon>
        <taxon>Pleurotaceae</taxon>
        <taxon>Hohenbuehelia</taxon>
    </lineage>
</organism>
<proteinExistence type="predicted"/>
<keyword evidence="3" id="KW-1185">Reference proteome</keyword>
<name>A0ABR3J7C1_9AGAR</name>
<comment type="caution">
    <text evidence="2">The sequence shown here is derived from an EMBL/GenBank/DDBJ whole genome shotgun (WGS) entry which is preliminary data.</text>
</comment>
<dbReference type="PANTHER" id="PTHR28037">
    <property type="entry name" value="ALCOHOL O-ACETYLTRANSFERASE 1-RELATED"/>
    <property type="match status" value="1"/>
</dbReference>
<dbReference type="Proteomes" id="UP001556367">
    <property type="component" value="Unassembled WGS sequence"/>
</dbReference>
<dbReference type="PANTHER" id="PTHR28037:SF1">
    <property type="entry name" value="ALCOHOL O-ACETYLTRANSFERASE 1-RELATED"/>
    <property type="match status" value="1"/>
</dbReference>
<evidence type="ECO:0000313" key="3">
    <source>
        <dbReference type="Proteomes" id="UP001556367"/>
    </source>
</evidence>
<evidence type="ECO:0000256" key="1">
    <source>
        <dbReference type="SAM" id="MobiDB-lite"/>
    </source>
</evidence>